<comment type="function">
    <text evidence="2">Mediates coordination of peptidoglycan synthesis and outer membrane constriction during cell division.</text>
</comment>
<evidence type="ECO:0000313" key="6">
    <source>
        <dbReference type="EMBL" id="VFK56326.1"/>
    </source>
</evidence>
<evidence type="ECO:0000256" key="1">
    <source>
        <dbReference type="ARBA" id="ARBA00022729"/>
    </source>
</evidence>
<comment type="similarity">
    <text evidence="2">Belongs to the CpoB family.</text>
</comment>
<dbReference type="PROSITE" id="PS50005">
    <property type="entry name" value="TPR"/>
    <property type="match status" value="1"/>
</dbReference>
<dbReference type="InterPro" id="IPR011990">
    <property type="entry name" value="TPR-like_helical_dom_sf"/>
</dbReference>
<dbReference type="Gene3D" id="1.25.40.10">
    <property type="entry name" value="Tetratricopeptide repeat domain"/>
    <property type="match status" value="1"/>
</dbReference>
<dbReference type="EMBL" id="CAADFX010000044">
    <property type="protein sequence ID" value="VFK56326.1"/>
    <property type="molecule type" value="Genomic_DNA"/>
</dbReference>
<reference evidence="6" key="1">
    <citation type="submission" date="2019-02" db="EMBL/GenBank/DDBJ databases">
        <authorList>
            <person name="Gruber-Vodicka R. H."/>
            <person name="Seah K. B. B."/>
        </authorList>
    </citation>
    <scope>NUCLEOTIDE SEQUENCE</scope>
    <source>
        <strain evidence="6">BECK_BY1</strain>
    </source>
</reference>
<dbReference type="AlphaFoldDB" id="A0A450ZRB9"/>
<keyword evidence="3" id="KW-0802">TPR repeat</keyword>
<dbReference type="GO" id="GO:0043093">
    <property type="term" value="P:FtsZ-dependent cytokinesis"/>
    <property type="evidence" value="ECO:0007669"/>
    <property type="project" value="UniProtKB-UniRule"/>
</dbReference>
<name>A0A450ZRB9_9GAMM</name>
<dbReference type="HAMAP" id="MF_02066">
    <property type="entry name" value="CpoB"/>
    <property type="match status" value="1"/>
</dbReference>
<feature type="domain" description="Outer membrane lipoprotein BamD-like" evidence="4">
    <location>
        <begin position="164"/>
        <end position="288"/>
    </location>
</feature>
<feature type="coiled-coil region" evidence="2">
    <location>
        <begin position="47"/>
        <end position="74"/>
    </location>
</feature>
<keyword evidence="2" id="KW-0131">Cell cycle</keyword>
<dbReference type="InterPro" id="IPR019734">
    <property type="entry name" value="TPR_rpt"/>
</dbReference>
<keyword evidence="2" id="KW-0574">Periplasm</keyword>
<dbReference type="NCBIfam" id="TIGR02795">
    <property type="entry name" value="tol_pal_ybgF"/>
    <property type="match status" value="1"/>
</dbReference>
<comment type="subcellular location">
    <subcellularLocation>
        <location evidence="2">Periplasm</location>
    </subcellularLocation>
</comment>
<keyword evidence="2" id="KW-0132">Cell division</keyword>
<keyword evidence="2" id="KW-0175">Coiled coil</keyword>
<protein>
    <recommendedName>
        <fullName evidence="2">Cell division coordinator CpoB</fullName>
    </recommendedName>
</protein>
<evidence type="ECO:0000256" key="3">
    <source>
        <dbReference type="PROSITE-ProRule" id="PRU00339"/>
    </source>
</evidence>
<dbReference type="InterPro" id="IPR032519">
    <property type="entry name" value="YbgF_tri"/>
</dbReference>
<dbReference type="GO" id="GO:0030288">
    <property type="term" value="C:outer membrane-bounded periplasmic space"/>
    <property type="evidence" value="ECO:0007669"/>
    <property type="project" value="UniProtKB-UniRule"/>
</dbReference>
<dbReference type="Pfam" id="PF16331">
    <property type="entry name" value="TolA_bind_tri"/>
    <property type="match status" value="1"/>
</dbReference>
<organism evidence="6">
    <name type="scientific">Candidatus Kentrum sp. TUN</name>
    <dbReference type="NCBI Taxonomy" id="2126343"/>
    <lineage>
        <taxon>Bacteria</taxon>
        <taxon>Pseudomonadati</taxon>
        <taxon>Pseudomonadota</taxon>
        <taxon>Gammaproteobacteria</taxon>
        <taxon>Candidatus Kentrum</taxon>
    </lineage>
</organism>
<evidence type="ECO:0000259" key="4">
    <source>
        <dbReference type="Pfam" id="PF13525"/>
    </source>
</evidence>
<sequence>MRAVSTRLTAAFLCVLPLWGVSVESIGSGTMQERLDQVERVIGSRALMDLLERVDDLQREIRELRGQVEVQAHALSRMQQNQRDHYLDLDERLQQMELATESGKTIPQAFDAPTAEISPTAVSGITGVQGKLVQQEKFANHQPIDYKSTNTQSGGIGSRLDRGQDDAYQEAFNLLKERSYSAAITSLKMFLDQYPHSQYVENAQYWLGESYYITRQFKLALEIFRKFLHKYPTSSKVGDALLKIGYVQDKLGQKTEAEQTLANLIEQYPRSTQAHLARKHLQKIRDKMP</sequence>
<dbReference type="InterPro" id="IPR034706">
    <property type="entry name" value="CpoB"/>
</dbReference>
<keyword evidence="1 2" id="KW-0732">Signal</keyword>
<dbReference type="InterPro" id="IPR039565">
    <property type="entry name" value="BamD-like"/>
</dbReference>
<feature type="domain" description="YbgF trimerisation" evidence="5">
    <location>
        <begin position="31"/>
        <end position="101"/>
    </location>
</feature>
<proteinExistence type="inferred from homology"/>
<dbReference type="SUPFAM" id="SSF48452">
    <property type="entry name" value="TPR-like"/>
    <property type="match status" value="1"/>
</dbReference>
<dbReference type="Pfam" id="PF13525">
    <property type="entry name" value="YfiO"/>
    <property type="match status" value="1"/>
</dbReference>
<evidence type="ECO:0000259" key="5">
    <source>
        <dbReference type="Pfam" id="PF16331"/>
    </source>
</evidence>
<evidence type="ECO:0000256" key="2">
    <source>
        <dbReference type="HAMAP-Rule" id="MF_02066"/>
    </source>
</evidence>
<dbReference type="InterPro" id="IPR014162">
    <property type="entry name" value="CpoB_C"/>
</dbReference>
<gene>
    <name evidence="2" type="primary">cpoB</name>
    <name evidence="6" type="ORF">BECKTUN1418D_GA0071000_104414</name>
</gene>
<accession>A0A450ZRB9</accession>
<dbReference type="GO" id="GO:0070206">
    <property type="term" value="P:protein trimerization"/>
    <property type="evidence" value="ECO:0007669"/>
    <property type="project" value="InterPro"/>
</dbReference>
<feature type="repeat" description="TPR" evidence="3">
    <location>
        <begin position="201"/>
        <end position="234"/>
    </location>
</feature>
<dbReference type="Gene3D" id="1.20.5.110">
    <property type="match status" value="1"/>
</dbReference>